<organism evidence="11 12">
    <name type="scientific">Stephanodiscus triporus</name>
    <dbReference type="NCBI Taxonomy" id="2934178"/>
    <lineage>
        <taxon>Eukaryota</taxon>
        <taxon>Sar</taxon>
        <taxon>Stramenopiles</taxon>
        <taxon>Ochrophyta</taxon>
        <taxon>Bacillariophyta</taxon>
        <taxon>Coscinodiscophyceae</taxon>
        <taxon>Thalassiosirophycidae</taxon>
        <taxon>Stephanodiscales</taxon>
        <taxon>Stephanodiscaceae</taxon>
        <taxon>Stephanodiscus</taxon>
    </lineage>
</organism>
<dbReference type="PROSITE" id="PS50255">
    <property type="entry name" value="CYTOCHROME_B5_2"/>
    <property type="match status" value="1"/>
</dbReference>
<evidence type="ECO:0000256" key="8">
    <source>
        <dbReference type="SAM" id="MobiDB-lite"/>
    </source>
</evidence>
<dbReference type="Gene3D" id="3.10.120.10">
    <property type="entry name" value="Cytochrome b5-like heme/steroid binding domain"/>
    <property type="match status" value="1"/>
</dbReference>
<sequence>MSAHRSDMIFDLNSLVDEAKRFSGSNGDGSNRTPPPPASARRRTGPRDEEDDASLSSFTRSIARVARAVEGRDNQRHQHQHQHQQRRLDPPPPPSPSPSRPLSRPGSVTGGGGGYGRLGSIGSNGGGSQGSNAADRLMQLVQELSQEKGQQQQQQQQRRQQQPPPSLSSTHRRPPPPDAPSSRSHVDVGGARGSYLPRQYVRADGNDNGNGNGSGSSVASRSSGGDDDGGDGRGGGGGDAVSHFSGSSISSGSRRFERAGSRRADGGTVSGSLEPNGFVVPPGAASRMNDDRDDGSSTIYVGGGDPSVVSGMTGGRRSYYGGPPATSSSGNPSVASGGLYPNLAITGGGGFNVNGVVGDGDRSIEMMSNGGGSGSGSGSGIGNGTRSTSSRSGGSNASSQYSQSQLGGNPYMSVPGGGSAMMMYNGGYGGGYSGGLGSDSIAGSSAFGGASRGTHKSGRSLANSAALIPRAKFSWASESLGTQSTFITRRSYGVSSNGGGGSSVPEPLHEKEGSKVVAGRMWASFAWIITFMIPNKCIMRPTKDAKQAWREKVALFLIMVSCSVFFVGVFGFVPLLLCEEDSIFSLQDIWLQSGESWVVIHGIIYDVNDLIDRHPGGVKGVVDYLGKDASRLFPRLPPVYLPQKCLDMQKVSAFNLDVYNPENNFTNPTCQSFSDLDILLGVTCHTFAAGTKNTSKFMGDYERGLLSHTTVGLQGSGVDFTVLYDRVYDVTNYVKAIRENQDPTTDDEEGKNLDNNPQAYLTPTLNKVIMNSLGSDATDLYEALFGSSEYIACLEELFYAGLLDDQFDTFCYTLNIMMYVMLVFVALLMVIQFLASMVYICPHHRTYSEEDVVSPVMVMVPCYNEGDNELRKTIKSVLNTSYPDENKVLFMCADGLVTGNGEDMSTPEHLANILGFDIDEFEDDTFEYDCIGVIHTKNRARVYHGILQKGHKFLKYVTVVKCGLPEEATTSGKPGNRGKRDSQLIIMGYYNRIHYGRELTELDSAIQRAMVDLNLQADMVRFLMAIDADTRVDAMSITHMVYSMDKKEKVLALCGETKVDNKASSWVTMIQVFEYYNSHHLKKAFEAAFGCVTCLPGCFTMYRIIADDGTPLLPGDGVLYEYSRNDVETLHEKNLYHLGEDRMLTTLLLKYYPDRSLTFIPEASCWTIVPHTFRILLSQRRRWINSTVHNMFELLKVDTMCGVCCVSMKVVVFIDLIATMILPASYVYAMYLIFLVIFEDLPVSMVLLVLYGIIMGVQVVVFILRSRWEYVWWFFIYFTVGLPVFYLILPTYSFWNMDDFSWGKTRALGGSAAANVAQDEEDDEEDSNYKKNSHGGYENLNNEDDSHISSAVTDLLDRSTTSSSSSTSGEDVDGDSDNNDSDSDSYSSDSESSSEYGDSQAKSDYVSRPSKARSQP</sequence>
<evidence type="ECO:0000256" key="3">
    <source>
        <dbReference type="ARBA" id="ARBA00022676"/>
    </source>
</evidence>
<evidence type="ECO:0000313" key="12">
    <source>
        <dbReference type="Proteomes" id="UP001530315"/>
    </source>
</evidence>
<protein>
    <recommendedName>
        <fullName evidence="2">chitin synthase</fullName>
        <ecNumber evidence="2">2.4.1.16</ecNumber>
    </recommendedName>
</protein>
<feature type="transmembrane region" description="Helical" evidence="9">
    <location>
        <begin position="1271"/>
        <end position="1295"/>
    </location>
</feature>
<feature type="compositionally biased region" description="Gly residues" evidence="8">
    <location>
        <begin position="108"/>
        <end position="129"/>
    </location>
</feature>
<keyword evidence="3" id="KW-0808">Transferase</keyword>
<dbReference type="InterPro" id="IPR001199">
    <property type="entry name" value="Cyt_B5-like_heme/steroid-bd"/>
</dbReference>
<feature type="compositionally biased region" description="Basic and acidic residues" evidence="8">
    <location>
        <begin position="67"/>
        <end position="76"/>
    </location>
</feature>
<feature type="compositionally biased region" description="Low complexity" evidence="8">
    <location>
        <begin position="240"/>
        <end position="253"/>
    </location>
</feature>
<feature type="domain" description="Cytochrome b5 heme-binding" evidence="10">
    <location>
        <begin position="595"/>
        <end position="633"/>
    </location>
</feature>
<keyword evidence="5 9" id="KW-1133">Transmembrane helix</keyword>
<proteinExistence type="predicted"/>
<feature type="region of interest" description="Disordered" evidence="8">
    <location>
        <begin position="1356"/>
        <end position="1416"/>
    </location>
</feature>
<keyword evidence="6 9" id="KW-0472">Membrane</keyword>
<feature type="region of interest" description="Disordered" evidence="8">
    <location>
        <begin position="362"/>
        <end position="412"/>
    </location>
</feature>
<dbReference type="Pfam" id="PF03142">
    <property type="entry name" value="Chitin_synth_2"/>
    <property type="match status" value="1"/>
</dbReference>
<dbReference type="Gene3D" id="3.90.550.10">
    <property type="entry name" value="Spore Coat Polysaccharide Biosynthesis Protein SpsA, Chain A"/>
    <property type="match status" value="1"/>
</dbReference>
<feature type="transmembrane region" description="Helical" evidence="9">
    <location>
        <begin position="816"/>
        <end position="840"/>
    </location>
</feature>
<feature type="transmembrane region" description="Helical" evidence="9">
    <location>
        <begin position="516"/>
        <end position="533"/>
    </location>
</feature>
<feature type="compositionally biased region" description="Low complexity" evidence="8">
    <location>
        <begin position="1384"/>
        <end position="1399"/>
    </location>
</feature>
<evidence type="ECO:0000256" key="6">
    <source>
        <dbReference type="ARBA" id="ARBA00023136"/>
    </source>
</evidence>
<feature type="compositionally biased region" description="Low complexity" evidence="8">
    <location>
        <begin position="384"/>
        <end position="405"/>
    </location>
</feature>
<dbReference type="EC" id="2.4.1.16" evidence="2"/>
<feature type="compositionally biased region" description="Basic and acidic residues" evidence="8">
    <location>
        <begin position="254"/>
        <end position="265"/>
    </location>
</feature>
<evidence type="ECO:0000259" key="10">
    <source>
        <dbReference type="PROSITE" id="PS50255"/>
    </source>
</evidence>
<dbReference type="InterPro" id="IPR004835">
    <property type="entry name" value="Chitin_synth"/>
</dbReference>
<name>A0ABD3PC96_9STRA</name>
<feature type="region of interest" description="Disordered" evidence="8">
    <location>
        <begin position="1313"/>
        <end position="1344"/>
    </location>
</feature>
<feature type="compositionally biased region" description="Pro residues" evidence="8">
    <location>
        <begin position="90"/>
        <end position="99"/>
    </location>
</feature>
<dbReference type="Proteomes" id="UP001530315">
    <property type="component" value="Unassembled WGS sequence"/>
</dbReference>
<dbReference type="SUPFAM" id="SSF55856">
    <property type="entry name" value="Cytochrome b5-like heme/steroid binding domain"/>
    <property type="match status" value="1"/>
</dbReference>
<feature type="compositionally biased region" description="Low complexity" evidence="8">
    <location>
        <begin position="150"/>
        <end position="161"/>
    </location>
</feature>
<feature type="transmembrane region" description="Helical" evidence="9">
    <location>
        <begin position="1244"/>
        <end position="1264"/>
    </location>
</feature>
<feature type="compositionally biased region" description="Acidic residues" evidence="8">
    <location>
        <begin position="1370"/>
        <end position="1383"/>
    </location>
</feature>
<dbReference type="CDD" id="cd04190">
    <property type="entry name" value="Chitin_synth_C"/>
    <property type="match status" value="1"/>
</dbReference>
<evidence type="ECO:0000256" key="7">
    <source>
        <dbReference type="ARBA" id="ARBA00023180"/>
    </source>
</evidence>
<dbReference type="PANTHER" id="PTHR22914">
    <property type="entry name" value="CHITIN SYNTHASE"/>
    <property type="match status" value="1"/>
</dbReference>
<accession>A0ABD3PC96</accession>
<dbReference type="SUPFAM" id="SSF53448">
    <property type="entry name" value="Nucleotide-diphospho-sugar transferases"/>
    <property type="match status" value="1"/>
</dbReference>
<evidence type="ECO:0000256" key="4">
    <source>
        <dbReference type="ARBA" id="ARBA00022692"/>
    </source>
</evidence>
<comment type="caution">
    <text evidence="11">The sequence shown here is derived from an EMBL/GenBank/DDBJ whole genome shotgun (WGS) entry which is preliminary data.</text>
</comment>
<keyword evidence="12" id="KW-1185">Reference proteome</keyword>
<feature type="compositionally biased region" description="Gly residues" evidence="8">
    <location>
        <begin position="369"/>
        <end position="383"/>
    </location>
</feature>
<feature type="transmembrane region" description="Helical" evidence="9">
    <location>
        <begin position="1216"/>
        <end position="1238"/>
    </location>
</feature>
<reference evidence="11 12" key="1">
    <citation type="submission" date="2024-10" db="EMBL/GenBank/DDBJ databases">
        <title>Updated reference genomes for cyclostephanoid diatoms.</title>
        <authorList>
            <person name="Roberts W.R."/>
            <person name="Alverson A.J."/>
        </authorList>
    </citation>
    <scope>NUCLEOTIDE SEQUENCE [LARGE SCALE GENOMIC DNA]</scope>
    <source>
        <strain evidence="11 12">AJA276-08</strain>
    </source>
</reference>
<keyword evidence="3" id="KW-0328">Glycosyltransferase</keyword>
<dbReference type="InterPro" id="IPR036400">
    <property type="entry name" value="Cyt_B5-like_heme/steroid_sf"/>
</dbReference>
<keyword evidence="7" id="KW-0325">Glycoprotein</keyword>
<evidence type="ECO:0000256" key="1">
    <source>
        <dbReference type="ARBA" id="ARBA00004651"/>
    </source>
</evidence>
<gene>
    <name evidence="11" type="ORF">ACHAW5_002629</name>
</gene>
<comment type="subcellular location">
    <subcellularLocation>
        <location evidence="1">Cell membrane</location>
        <topology evidence="1">Multi-pass membrane protein</topology>
    </subcellularLocation>
</comment>
<evidence type="ECO:0000256" key="2">
    <source>
        <dbReference type="ARBA" id="ARBA00012543"/>
    </source>
</evidence>
<feature type="transmembrane region" description="Helical" evidence="9">
    <location>
        <begin position="553"/>
        <end position="577"/>
    </location>
</feature>
<dbReference type="PANTHER" id="PTHR22914:SF41">
    <property type="entry name" value="CHITIN SYNTHASE 7"/>
    <property type="match status" value="1"/>
</dbReference>
<dbReference type="EMBL" id="JALLAZ020000893">
    <property type="protein sequence ID" value="KAL3785339.1"/>
    <property type="molecule type" value="Genomic_DNA"/>
</dbReference>
<evidence type="ECO:0000256" key="5">
    <source>
        <dbReference type="ARBA" id="ARBA00022989"/>
    </source>
</evidence>
<evidence type="ECO:0000256" key="9">
    <source>
        <dbReference type="SAM" id="Phobius"/>
    </source>
</evidence>
<dbReference type="Pfam" id="PF00173">
    <property type="entry name" value="Cyt-b5"/>
    <property type="match status" value="1"/>
</dbReference>
<dbReference type="InterPro" id="IPR029044">
    <property type="entry name" value="Nucleotide-diphossugar_trans"/>
</dbReference>
<evidence type="ECO:0000313" key="11">
    <source>
        <dbReference type="EMBL" id="KAL3785339.1"/>
    </source>
</evidence>
<feature type="region of interest" description="Disordered" evidence="8">
    <location>
        <begin position="20"/>
        <end position="333"/>
    </location>
</feature>
<dbReference type="GO" id="GO:0005886">
    <property type="term" value="C:plasma membrane"/>
    <property type="evidence" value="ECO:0007669"/>
    <property type="project" value="UniProtKB-SubCell"/>
</dbReference>
<feature type="compositionally biased region" description="Low complexity" evidence="8">
    <location>
        <begin position="1359"/>
        <end position="1369"/>
    </location>
</feature>
<dbReference type="SMART" id="SM01117">
    <property type="entry name" value="Cyt-b5"/>
    <property type="match status" value="2"/>
</dbReference>
<keyword evidence="4 9" id="KW-0812">Transmembrane</keyword>
<dbReference type="GO" id="GO:0004100">
    <property type="term" value="F:chitin synthase activity"/>
    <property type="evidence" value="ECO:0007669"/>
    <property type="project" value="UniProtKB-EC"/>
</dbReference>